<dbReference type="RefSeq" id="XP_040722211.1">
    <property type="nucleotide sequence ID" value="XM_040866316.1"/>
</dbReference>
<keyword evidence="6" id="KW-1185">Reference proteome</keyword>
<dbReference type="PANTHER" id="PTHR14790:SF15">
    <property type="entry name" value="RECQ-MEDIATED GENOME INSTABILITY PROTEIN 1"/>
    <property type="match status" value="1"/>
</dbReference>
<dbReference type="GO" id="GO:0000724">
    <property type="term" value="P:double-strand break repair via homologous recombination"/>
    <property type="evidence" value="ECO:0007669"/>
    <property type="project" value="TreeGrafter"/>
</dbReference>
<gene>
    <name evidence="5" type="ORF">BCR37DRAFT_193278</name>
</gene>
<dbReference type="Gene3D" id="2.40.50.770">
    <property type="entry name" value="RecQ-mediated genome instability protein Rmi1, C-terminal domain"/>
    <property type="match status" value="1"/>
</dbReference>
<name>A0A1Y2EU87_PROLT</name>
<protein>
    <recommendedName>
        <fullName evidence="2">RecQ-mediated genome instability protein 1</fullName>
    </recommendedName>
</protein>
<evidence type="ECO:0000259" key="4">
    <source>
        <dbReference type="Pfam" id="PF08585"/>
    </source>
</evidence>
<reference evidence="5 6" key="1">
    <citation type="submission" date="2016-07" db="EMBL/GenBank/DDBJ databases">
        <title>Pervasive Adenine N6-methylation of Active Genes in Fungi.</title>
        <authorList>
            <consortium name="DOE Joint Genome Institute"/>
            <person name="Mondo S.J."/>
            <person name="Dannebaum R.O."/>
            <person name="Kuo R.C."/>
            <person name="Labutti K."/>
            <person name="Haridas S."/>
            <person name="Kuo A."/>
            <person name="Salamov A."/>
            <person name="Ahrendt S.R."/>
            <person name="Lipzen A."/>
            <person name="Sullivan W."/>
            <person name="Andreopoulos W.B."/>
            <person name="Clum A."/>
            <person name="Lindquist E."/>
            <person name="Daum C."/>
            <person name="Ramamoorthy G.K."/>
            <person name="Gryganskyi A."/>
            <person name="Culley D."/>
            <person name="Magnuson J.K."/>
            <person name="James T.Y."/>
            <person name="O'Malley M.A."/>
            <person name="Stajich J.E."/>
            <person name="Spatafora J.W."/>
            <person name="Visel A."/>
            <person name="Grigoriev I.V."/>
        </authorList>
    </citation>
    <scope>NUCLEOTIDE SEQUENCE [LARGE SCALE GENOMIC DNA]</scope>
    <source>
        <strain evidence="5 6">12-1054</strain>
    </source>
</reference>
<evidence type="ECO:0000256" key="3">
    <source>
        <dbReference type="SAM" id="MobiDB-lite"/>
    </source>
</evidence>
<dbReference type="GO" id="GO:0031422">
    <property type="term" value="C:RecQ family helicase-topoisomerase III complex"/>
    <property type="evidence" value="ECO:0007669"/>
    <property type="project" value="TreeGrafter"/>
</dbReference>
<evidence type="ECO:0000256" key="2">
    <source>
        <dbReference type="ARBA" id="ARBA00018987"/>
    </source>
</evidence>
<comment type="caution">
    <text evidence="5">The sequence shown here is derived from an EMBL/GenBank/DDBJ whole genome shotgun (WGS) entry which is preliminary data.</text>
</comment>
<dbReference type="SMART" id="SM01161">
    <property type="entry name" value="DUF1767"/>
    <property type="match status" value="1"/>
</dbReference>
<dbReference type="Proteomes" id="UP000193685">
    <property type="component" value="Unassembled WGS sequence"/>
</dbReference>
<evidence type="ECO:0000313" key="6">
    <source>
        <dbReference type="Proteomes" id="UP000193685"/>
    </source>
</evidence>
<dbReference type="PANTHER" id="PTHR14790">
    <property type="entry name" value="RECQ-MEDIATED GENOME INSTABILITY PROTEIN 1 RMI1"/>
    <property type="match status" value="1"/>
</dbReference>
<evidence type="ECO:0000256" key="1">
    <source>
        <dbReference type="ARBA" id="ARBA00006395"/>
    </source>
</evidence>
<dbReference type="GO" id="GO:0000712">
    <property type="term" value="P:resolution of meiotic recombination intermediates"/>
    <property type="evidence" value="ECO:0007669"/>
    <property type="project" value="TreeGrafter"/>
</dbReference>
<feature type="compositionally biased region" description="Basic residues" evidence="3">
    <location>
        <begin position="266"/>
        <end position="279"/>
    </location>
</feature>
<accession>A0A1Y2EU87</accession>
<organism evidence="5 6">
    <name type="scientific">Protomyces lactucae-debilis</name>
    <dbReference type="NCBI Taxonomy" id="2754530"/>
    <lineage>
        <taxon>Eukaryota</taxon>
        <taxon>Fungi</taxon>
        <taxon>Dikarya</taxon>
        <taxon>Ascomycota</taxon>
        <taxon>Taphrinomycotina</taxon>
        <taxon>Taphrinomycetes</taxon>
        <taxon>Taphrinales</taxon>
        <taxon>Protomycetaceae</taxon>
        <taxon>Protomyces</taxon>
    </lineage>
</organism>
<feature type="region of interest" description="Disordered" evidence="3">
    <location>
        <begin position="124"/>
        <end position="143"/>
    </location>
</feature>
<dbReference type="STRING" id="56484.A0A1Y2EU87"/>
<dbReference type="OrthoDB" id="341511at2759"/>
<evidence type="ECO:0000313" key="5">
    <source>
        <dbReference type="EMBL" id="ORY75099.1"/>
    </source>
</evidence>
<dbReference type="AlphaFoldDB" id="A0A1Y2EU87"/>
<dbReference type="Pfam" id="PF08585">
    <property type="entry name" value="RMI1_N_C"/>
    <property type="match status" value="1"/>
</dbReference>
<sequence length="279" mass="29516">MQTQAQVAAYLAERHIHTSSTWLQTAYAHAGTLHSIEPLTHTITKLLLQTDITASLGPDAPSFPPLPDEPAGSGFVALRAPTVVQIMAIAEIGTSLAGQLDAVDALREKQKPIERRLVRLNEEPVDADGAQPAATAPMASHGDPLNLPKKTLRLVLQDARGQRRFAIEQKPVAALNLLQTPVGSKLLLDAGVLVVQGVVLLKTLTTVFLGGGLPGPDTQSALTRLDALEADLKARRDVLPRAEGPVAQRATQQDAQAVRGAARAATRGRARGRGGRGRS</sequence>
<dbReference type="GO" id="GO:0016604">
    <property type="term" value="C:nuclear body"/>
    <property type="evidence" value="ECO:0007669"/>
    <property type="project" value="TreeGrafter"/>
</dbReference>
<feature type="region of interest" description="Disordered" evidence="3">
    <location>
        <begin position="241"/>
        <end position="279"/>
    </location>
</feature>
<comment type="similarity">
    <text evidence="1">Belongs to the RMI1 family.</text>
</comment>
<proteinExistence type="inferred from homology"/>
<dbReference type="InterPro" id="IPR042470">
    <property type="entry name" value="RMI1_N_C_sf"/>
</dbReference>
<dbReference type="EMBL" id="MCFI01000027">
    <property type="protein sequence ID" value="ORY75099.1"/>
    <property type="molecule type" value="Genomic_DNA"/>
</dbReference>
<dbReference type="GeneID" id="63782915"/>
<dbReference type="InterPro" id="IPR013894">
    <property type="entry name" value="RMI1_OB"/>
</dbReference>
<feature type="domain" description="RecQ mediated genome instability protein 1 OB-fold" evidence="4">
    <location>
        <begin position="78"/>
        <end position="213"/>
    </location>
</feature>